<keyword evidence="1" id="KW-0540">Nuclease</keyword>
<gene>
    <name evidence="1" type="ORF">LV89_01120</name>
</gene>
<evidence type="ECO:0000313" key="2">
    <source>
        <dbReference type="Proteomes" id="UP000245489"/>
    </source>
</evidence>
<organism evidence="1 2">
    <name type="scientific">Arcicella aurantiaca</name>
    <dbReference type="NCBI Taxonomy" id="591202"/>
    <lineage>
        <taxon>Bacteria</taxon>
        <taxon>Pseudomonadati</taxon>
        <taxon>Bacteroidota</taxon>
        <taxon>Cytophagia</taxon>
        <taxon>Cytophagales</taxon>
        <taxon>Flectobacillaceae</taxon>
        <taxon>Arcicella</taxon>
    </lineage>
</organism>
<accession>A0A316EDV0</accession>
<keyword evidence="2" id="KW-1185">Reference proteome</keyword>
<name>A0A316EDV0_9BACT</name>
<dbReference type="RefSeq" id="WP_211321153.1">
    <property type="nucleotide sequence ID" value="NZ_QGGO01000004.1"/>
</dbReference>
<keyword evidence="1" id="KW-0255">Endonuclease</keyword>
<dbReference type="AlphaFoldDB" id="A0A316EDV0"/>
<sequence>MSNLLKALKLIIDNPIIQVKNYYTGRNRANSVGEALENYVKDIFANSFDLSEIERIEKLNKIFSYLGNQNNPPDIILRNGDAIETKKVQSGNSDLALNSSFPKAQLFADDLLLKDEARNGEKWNVKDIIYIIGHTSDTDIKHLWFVYGDCFAAKKEVYERIKTTIADGIKSIPDVEFAKTNELGRVNRVDPLGITNLRIRGMWTLQNPSKVFSYLDCIDVNSRFQVNCILKNREV</sequence>
<keyword evidence="1" id="KW-0378">Hydrolase</keyword>
<dbReference type="GO" id="GO:0009307">
    <property type="term" value="P:DNA restriction-modification system"/>
    <property type="evidence" value="ECO:0007669"/>
    <property type="project" value="InterPro"/>
</dbReference>
<dbReference type="GO" id="GO:0009036">
    <property type="term" value="F:type II site-specific deoxyribonuclease activity"/>
    <property type="evidence" value="ECO:0007669"/>
    <property type="project" value="InterPro"/>
</dbReference>
<dbReference type="EMBL" id="QGGO01000004">
    <property type="protein sequence ID" value="PWK28336.1"/>
    <property type="molecule type" value="Genomic_DNA"/>
</dbReference>
<dbReference type="Pfam" id="PF09521">
    <property type="entry name" value="RE_NgoPII"/>
    <property type="match status" value="1"/>
</dbReference>
<dbReference type="Proteomes" id="UP000245489">
    <property type="component" value="Unassembled WGS sequence"/>
</dbReference>
<dbReference type="InterPro" id="IPR019046">
    <property type="entry name" value="Restrct_endonuc_II_NgoPII"/>
</dbReference>
<protein>
    <submittedName>
        <fullName evidence="1">NgoPII restriction endonuclease</fullName>
    </submittedName>
</protein>
<comment type="caution">
    <text evidence="1">The sequence shown here is derived from an EMBL/GenBank/DDBJ whole genome shotgun (WGS) entry which is preliminary data.</text>
</comment>
<reference evidence="1 2" key="1">
    <citation type="submission" date="2018-05" db="EMBL/GenBank/DDBJ databases">
        <title>Genomic Encyclopedia of Archaeal and Bacterial Type Strains, Phase II (KMG-II): from individual species to whole genera.</title>
        <authorList>
            <person name="Goeker M."/>
        </authorList>
    </citation>
    <scope>NUCLEOTIDE SEQUENCE [LARGE SCALE GENOMIC DNA]</scope>
    <source>
        <strain evidence="1 2">DSM 22214</strain>
    </source>
</reference>
<evidence type="ECO:0000313" key="1">
    <source>
        <dbReference type="EMBL" id="PWK28336.1"/>
    </source>
</evidence>
<proteinExistence type="predicted"/>
<dbReference type="GO" id="GO:0003677">
    <property type="term" value="F:DNA binding"/>
    <property type="evidence" value="ECO:0007669"/>
    <property type="project" value="InterPro"/>
</dbReference>